<evidence type="ECO:0000256" key="13">
    <source>
        <dbReference type="ARBA" id="ARBA00045527"/>
    </source>
</evidence>
<keyword evidence="9" id="KW-0862">Zinc</keyword>
<keyword evidence="6" id="KW-0963">Cytoplasm</keyword>
<evidence type="ECO:0000256" key="14">
    <source>
        <dbReference type="PROSITE-ProRule" id="PRU00134"/>
    </source>
</evidence>
<keyword evidence="17" id="KW-1185">Reference proteome</keyword>
<comment type="similarity">
    <text evidence="3">Belongs to the ZMYND10 family.</text>
</comment>
<evidence type="ECO:0000256" key="3">
    <source>
        <dbReference type="ARBA" id="ARBA00005373"/>
    </source>
</evidence>
<keyword evidence="7" id="KW-0479">Metal-binding</keyword>
<dbReference type="GO" id="GO:0016324">
    <property type="term" value="C:apical plasma membrane"/>
    <property type="evidence" value="ECO:0007669"/>
    <property type="project" value="UniProtKB-SubCell"/>
</dbReference>
<name>A0AAD9NBL5_9ANNE</name>
<comment type="function">
    <text evidence="13">Plays a role in axonemal structure organization and motility. Involved in axonemal pre-assembly of inner and outer dynein arms (IDA and ODA, respectively) for proper axoneme building for cilia motility. May act by indirectly regulating transcription of dynein proteins.</text>
</comment>
<keyword evidence="5" id="KW-1003">Cell membrane</keyword>
<evidence type="ECO:0000256" key="2">
    <source>
        <dbReference type="ARBA" id="ARBA00004300"/>
    </source>
</evidence>
<evidence type="ECO:0000256" key="6">
    <source>
        <dbReference type="ARBA" id="ARBA00022490"/>
    </source>
</evidence>
<evidence type="ECO:0000256" key="12">
    <source>
        <dbReference type="ARBA" id="ARBA00024190"/>
    </source>
</evidence>
<dbReference type="FunFam" id="6.10.140.2220:FF:000009">
    <property type="entry name" value="Zinc finger MYND domain-containing protein 10"/>
    <property type="match status" value="1"/>
</dbReference>
<dbReference type="GO" id="GO:0036159">
    <property type="term" value="P:inner dynein arm assembly"/>
    <property type="evidence" value="ECO:0007669"/>
    <property type="project" value="TreeGrafter"/>
</dbReference>
<dbReference type="InterPro" id="IPR002893">
    <property type="entry name" value="Znf_MYND"/>
</dbReference>
<dbReference type="InterPro" id="IPR052298">
    <property type="entry name" value="ZMYND10"/>
</dbReference>
<comment type="subcellular location">
    <subcellularLocation>
        <location evidence="1">Apical cell membrane</location>
    </subcellularLocation>
    <subcellularLocation>
        <location evidence="2">Cytoplasm</location>
        <location evidence="2">Cytoskeleton</location>
        <location evidence="2">Microtubule organizing center</location>
        <location evidence="2">Centrosome</location>
    </subcellularLocation>
    <subcellularLocation>
        <location evidence="12">Dynein axonemal particle</location>
    </subcellularLocation>
</comment>
<dbReference type="AlphaFoldDB" id="A0AAD9NBL5"/>
<dbReference type="PANTHER" id="PTHR13244:SF7">
    <property type="entry name" value="ZINC FINGER MYND DOMAIN-CONTAINING PROTEIN 10"/>
    <property type="match status" value="1"/>
</dbReference>
<evidence type="ECO:0000256" key="7">
    <source>
        <dbReference type="ARBA" id="ARBA00022723"/>
    </source>
</evidence>
<evidence type="ECO:0000256" key="5">
    <source>
        <dbReference type="ARBA" id="ARBA00022475"/>
    </source>
</evidence>
<evidence type="ECO:0000259" key="15">
    <source>
        <dbReference type="PROSITE" id="PS50865"/>
    </source>
</evidence>
<keyword evidence="10" id="KW-0472">Membrane</keyword>
<dbReference type="PROSITE" id="PS01360">
    <property type="entry name" value="ZF_MYND_1"/>
    <property type="match status" value="1"/>
</dbReference>
<proteinExistence type="inferred from homology"/>
<feature type="domain" description="MYND-type" evidence="15">
    <location>
        <begin position="348"/>
        <end position="384"/>
    </location>
</feature>
<dbReference type="PANTHER" id="PTHR13244">
    <property type="entry name" value="ZINC FINGER MYND DOMAIN CONTAINING PROTEIN 10"/>
    <property type="match status" value="1"/>
</dbReference>
<accession>A0AAD9NBL5</accession>
<dbReference type="EMBL" id="JAODUP010000119">
    <property type="protein sequence ID" value="KAK2161259.1"/>
    <property type="molecule type" value="Genomic_DNA"/>
</dbReference>
<reference evidence="16" key="1">
    <citation type="journal article" date="2023" name="Mol. Biol. Evol.">
        <title>Third-Generation Sequencing Reveals the Adaptive Role of the Epigenome in Three Deep-Sea Polychaetes.</title>
        <authorList>
            <person name="Perez M."/>
            <person name="Aroh O."/>
            <person name="Sun Y."/>
            <person name="Lan Y."/>
            <person name="Juniper S.K."/>
            <person name="Young C.R."/>
            <person name="Angers B."/>
            <person name="Qian P.Y."/>
        </authorList>
    </citation>
    <scope>NUCLEOTIDE SEQUENCE</scope>
    <source>
        <strain evidence="16">P08H-3</strain>
    </source>
</reference>
<evidence type="ECO:0000256" key="11">
    <source>
        <dbReference type="ARBA" id="ARBA00023212"/>
    </source>
</evidence>
<dbReference type="GO" id="GO:0044458">
    <property type="term" value="P:motile cilium assembly"/>
    <property type="evidence" value="ECO:0007669"/>
    <property type="project" value="TreeGrafter"/>
</dbReference>
<sequence length="407" mass="48436">METYKLNREFDDPVVKFWIQPSNLSVQTGFPKKNRWRQQHEYIEKLNMQAVLSASQQEDEFVKEFLMTYEKIPVLIHKLIVVEIWKEHIFPELVDLEMKSEVMFPIYMVLYHEAILANLLETVLFHQEVASSAEDSALDLTDYCYRKLSHLIANLPLSTTTRILNIHDCPVLLIQLIEKPPWTREKNGQLEKYFDNKWTVVAAEDRFKLTKIEGQVWLALYQLLMNEDCQHKYELNPYRKNVILKLRSYLTEVMLDQIPVLVNLRKYLEQLSMMEPPAARKELLLEQVPEMRENILSFYEGKWKELAEKQSKKYFNPSKEELRVQAKRWADMYNFDVLENLITEPPKCVMCGAPASKRCSRCQNEWYCRRECQVKHWKKHKKACNLLVNSLDKTKSQEMKETNEETS</sequence>
<evidence type="ECO:0000256" key="4">
    <source>
        <dbReference type="ARBA" id="ARBA00016317"/>
    </source>
</evidence>
<comment type="caution">
    <text evidence="16">The sequence shown here is derived from an EMBL/GenBank/DDBJ whole genome shotgun (WGS) entry which is preliminary data.</text>
</comment>
<dbReference type="Proteomes" id="UP001208570">
    <property type="component" value="Unassembled WGS sequence"/>
</dbReference>
<dbReference type="GO" id="GO:0008270">
    <property type="term" value="F:zinc ion binding"/>
    <property type="evidence" value="ECO:0007669"/>
    <property type="project" value="UniProtKB-KW"/>
</dbReference>
<dbReference type="GO" id="GO:0120293">
    <property type="term" value="C:dynein axonemal particle"/>
    <property type="evidence" value="ECO:0007669"/>
    <property type="project" value="UniProtKB-SubCell"/>
</dbReference>
<gene>
    <name evidence="16" type="ORF">LSH36_119g01005</name>
</gene>
<evidence type="ECO:0000256" key="8">
    <source>
        <dbReference type="ARBA" id="ARBA00022771"/>
    </source>
</evidence>
<dbReference type="Gene3D" id="6.10.140.2220">
    <property type="match status" value="1"/>
</dbReference>
<evidence type="ECO:0000313" key="16">
    <source>
        <dbReference type="EMBL" id="KAK2161259.1"/>
    </source>
</evidence>
<dbReference type="SUPFAM" id="SSF144232">
    <property type="entry name" value="HIT/MYND zinc finger-like"/>
    <property type="match status" value="1"/>
</dbReference>
<evidence type="ECO:0000313" key="17">
    <source>
        <dbReference type="Proteomes" id="UP001208570"/>
    </source>
</evidence>
<evidence type="ECO:0000256" key="1">
    <source>
        <dbReference type="ARBA" id="ARBA00004221"/>
    </source>
</evidence>
<dbReference type="GO" id="GO:0036158">
    <property type="term" value="P:outer dynein arm assembly"/>
    <property type="evidence" value="ECO:0007669"/>
    <property type="project" value="TreeGrafter"/>
</dbReference>
<evidence type="ECO:0000256" key="10">
    <source>
        <dbReference type="ARBA" id="ARBA00023136"/>
    </source>
</evidence>
<evidence type="ECO:0000256" key="9">
    <source>
        <dbReference type="ARBA" id="ARBA00022833"/>
    </source>
</evidence>
<dbReference type="Pfam" id="PF01753">
    <property type="entry name" value="zf-MYND"/>
    <property type="match status" value="1"/>
</dbReference>
<keyword evidence="8 14" id="KW-0863">Zinc-finger</keyword>
<organism evidence="16 17">
    <name type="scientific">Paralvinella palmiformis</name>
    <dbReference type="NCBI Taxonomy" id="53620"/>
    <lineage>
        <taxon>Eukaryota</taxon>
        <taxon>Metazoa</taxon>
        <taxon>Spiralia</taxon>
        <taxon>Lophotrochozoa</taxon>
        <taxon>Annelida</taxon>
        <taxon>Polychaeta</taxon>
        <taxon>Sedentaria</taxon>
        <taxon>Canalipalpata</taxon>
        <taxon>Terebellida</taxon>
        <taxon>Terebelliformia</taxon>
        <taxon>Alvinellidae</taxon>
        <taxon>Paralvinella</taxon>
    </lineage>
</organism>
<protein>
    <recommendedName>
        <fullName evidence="4">Zinc finger MYND domain-containing protein 10</fullName>
    </recommendedName>
</protein>
<keyword evidence="11" id="KW-0206">Cytoskeleton</keyword>
<dbReference type="PROSITE" id="PS50865">
    <property type="entry name" value="ZF_MYND_2"/>
    <property type="match status" value="1"/>
</dbReference>
<dbReference type="GO" id="GO:0034451">
    <property type="term" value="C:centriolar satellite"/>
    <property type="evidence" value="ECO:0007669"/>
    <property type="project" value="TreeGrafter"/>
</dbReference>